<proteinExistence type="predicted"/>
<dbReference type="EMBL" id="UOEH01000475">
    <property type="protein sequence ID" value="VAW05548.1"/>
    <property type="molecule type" value="Genomic_DNA"/>
</dbReference>
<keyword evidence="2" id="KW-1003">Cell membrane</keyword>
<dbReference type="GO" id="GO:0015920">
    <property type="term" value="P:lipopolysaccharide transport"/>
    <property type="evidence" value="ECO:0007669"/>
    <property type="project" value="TreeGrafter"/>
</dbReference>
<keyword evidence="5 6" id="KW-0472">Membrane</keyword>
<keyword evidence="4 6" id="KW-1133">Transmembrane helix</keyword>
<gene>
    <name evidence="7" type="ORF">MNBD_ALPHA05-819</name>
</gene>
<sequence length="364" mass="39403">MPPETLFKYIAVRAMIGIGGLLLILASLVLLIDLIENLRFVGKLSDGSFGLAVSLTLLRAPALTQALIPFVFLFGSIWMFYQLNRRSELSVMRSAGLSIWRLLGPAGFIAALVGVLIITVIDPISSTLLSYAEQVKTRIEGKPDDVVRLFEDGIWLRQRDATGQIIVNAKNLDTENGSLGQATVWRFGPGNTFLERIDADQAMMSGSTMELSDARLTSISDQRQLRTPIYAINTALTVKDLSERVIPPETMSLWQLPRYILMAEAAGLPTARYHIRFHDLSSTPLKLLAMVLIAAAFSLRPTRLGGALQLIVASVGAGFLLYILSEISTALGESGLAPAALAAWTPAVVATLAAVTALLHMEEG</sequence>
<evidence type="ECO:0008006" key="8">
    <source>
        <dbReference type="Google" id="ProtNLM"/>
    </source>
</evidence>
<dbReference type="AlphaFoldDB" id="A0A3B0SJI3"/>
<dbReference type="PANTHER" id="PTHR33529">
    <property type="entry name" value="SLR0882 PROTEIN-RELATED"/>
    <property type="match status" value="1"/>
</dbReference>
<dbReference type="GO" id="GO:0055085">
    <property type="term" value="P:transmembrane transport"/>
    <property type="evidence" value="ECO:0007669"/>
    <property type="project" value="InterPro"/>
</dbReference>
<comment type="subcellular location">
    <subcellularLocation>
        <location evidence="1">Cell membrane</location>
        <topology evidence="1">Multi-pass membrane protein</topology>
    </subcellularLocation>
</comment>
<evidence type="ECO:0000256" key="1">
    <source>
        <dbReference type="ARBA" id="ARBA00004651"/>
    </source>
</evidence>
<reference evidence="7" key="1">
    <citation type="submission" date="2018-06" db="EMBL/GenBank/DDBJ databases">
        <authorList>
            <person name="Zhirakovskaya E."/>
        </authorList>
    </citation>
    <scope>NUCLEOTIDE SEQUENCE</scope>
</reference>
<evidence type="ECO:0000256" key="3">
    <source>
        <dbReference type="ARBA" id="ARBA00022692"/>
    </source>
</evidence>
<dbReference type="InterPro" id="IPR005495">
    <property type="entry name" value="LptG/LptF_permease"/>
</dbReference>
<feature type="transmembrane region" description="Helical" evidence="6">
    <location>
        <begin position="62"/>
        <end position="81"/>
    </location>
</feature>
<evidence type="ECO:0000256" key="6">
    <source>
        <dbReference type="SAM" id="Phobius"/>
    </source>
</evidence>
<name>A0A3B0SJI3_9ZZZZ</name>
<evidence type="ECO:0000256" key="5">
    <source>
        <dbReference type="ARBA" id="ARBA00023136"/>
    </source>
</evidence>
<evidence type="ECO:0000256" key="4">
    <source>
        <dbReference type="ARBA" id="ARBA00022989"/>
    </source>
</evidence>
<accession>A0A3B0SJI3</accession>
<dbReference type="InterPro" id="IPR030923">
    <property type="entry name" value="LptG"/>
</dbReference>
<organism evidence="7">
    <name type="scientific">hydrothermal vent metagenome</name>
    <dbReference type="NCBI Taxonomy" id="652676"/>
    <lineage>
        <taxon>unclassified sequences</taxon>
        <taxon>metagenomes</taxon>
        <taxon>ecological metagenomes</taxon>
    </lineage>
</organism>
<dbReference type="Pfam" id="PF03739">
    <property type="entry name" value="LptF_LptG"/>
    <property type="match status" value="1"/>
</dbReference>
<feature type="transmembrane region" description="Helical" evidence="6">
    <location>
        <begin position="283"/>
        <end position="299"/>
    </location>
</feature>
<dbReference type="GO" id="GO:0043190">
    <property type="term" value="C:ATP-binding cassette (ABC) transporter complex"/>
    <property type="evidence" value="ECO:0007669"/>
    <property type="project" value="InterPro"/>
</dbReference>
<feature type="transmembrane region" description="Helical" evidence="6">
    <location>
        <begin position="306"/>
        <end position="324"/>
    </location>
</feature>
<dbReference type="NCBIfam" id="TIGR04408">
    <property type="entry name" value="LptG_lptG"/>
    <property type="match status" value="1"/>
</dbReference>
<keyword evidence="3 6" id="KW-0812">Transmembrane</keyword>
<protein>
    <recommendedName>
        <fullName evidence="8">Lipopolysaccharide export system permease protein LptG</fullName>
    </recommendedName>
</protein>
<dbReference type="PANTHER" id="PTHR33529:SF2">
    <property type="entry name" value="LIPOPOLYSACCHARIDE EXPORT SYSTEM PERMEASE PROTEIN LPTG"/>
    <property type="match status" value="1"/>
</dbReference>
<feature type="transmembrane region" description="Helical" evidence="6">
    <location>
        <begin position="336"/>
        <end position="359"/>
    </location>
</feature>
<evidence type="ECO:0000313" key="7">
    <source>
        <dbReference type="EMBL" id="VAW05548.1"/>
    </source>
</evidence>
<feature type="transmembrane region" description="Helical" evidence="6">
    <location>
        <begin position="12"/>
        <end position="35"/>
    </location>
</feature>
<evidence type="ECO:0000256" key="2">
    <source>
        <dbReference type="ARBA" id="ARBA00022475"/>
    </source>
</evidence>
<feature type="transmembrane region" description="Helical" evidence="6">
    <location>
        <begin position="102"/>
        <end position="121"/>
    </location>
</feature>